<feature type="compositionally biased region" description="Polar residues" evidence="1">
    <location>
        <begin position="443"/>
        <end position="453"/>
    </location>
</feature>
<dbReference type="EMBL" id="FOGT01000027">
    <property type="protein sequence ID" value="SES41839.1"/>
    <property type="molecule type" value="Genomic_DNA"/>
</dbReference>
<keyword evidence="3" id="KW-1185">Reference proteome</keyword>
<evidence type="ECO:0000313" key="2">
    <source>
        <dbReference type="EMBL" id="SES41839.1"/>
    </source>
</evidence>
<dbReference type="SUPFAM" id="SSF56112">
    <property type="entry name" value="Protein kinase-like (PK-like)"/>
    <property type="match status" value="2"/>
</dbReference>
<dbReference type="Proteomes" id="UP000198571">
    <property type="component" value="Unassembled WGS sequence"/>
</dbReference>
<dbReference type="InterPro" id="IPR011009">
    <property type="entry name" value="Kinase-like_dom_sf"/>
</dbReference>
<protein>
    <recommendedName>
        <fullName evidence="4">Serine/threonine protein kinase</fullName>
    </recommendedName>
</protein>
<evidence type="ECO:0000313" key="3">
    <source>
        <dbReference type="Proteomes" id="UP000198571"/>
    </source>
</evidence>
<sequence>MDDFKSISVRKGEKDLEIDNPTSYPLAGKGSQGAVFKLSEKKCVKLFIDPVQAKMEQEAIEAGRQLSFMPEVYETGANYIVMEYFDGPDLKAYLKNGMFMPESTAKKLLTILKQMKETGFTMIDAPLRHIFVMENEEFKVIDHVNAFKRDHPVPLKLLRDLNLILLKESFLMHVEKLEPQMFREWESYYDRNKIDFRNIPIESGGSGQGVKFDSSISLPFVGKGHQGAVFRIEEDKCVKIYGKTNHAEQEQKVLLSSQNLSFIPKVYETDSNYTVMEYLLGPDLNSYLKKQRLLSKEVAEGLLNILTTMKKAGFKQIDAPLRHTIMTANGFKVIDHVYSFARDQKIPVELFENLAERHFLLSFIEQVKVIAPETYKEWDTPELDFWLEQEKLQMSAKKKSEGTNRCTIPGSQTSSDIKNNTFQNPISPNEMNSFQKSGKDPNQEVTKSQTTSEAPDKAKKRPGKRKAQNVNRGNNKGKLTKRRLNRAGRRKRGNRGKYRTVKKGTEEWPLNYIIKV</sequence>
<name>A0A1H9X6Y3_9BACI</name>
<evidence type="ECO:0008006" key="4">
    <source>
        <dbReference type="Google" id="ProtNLM"/>
    </source>
</evidence>
<feature type="compositionally biased region" description="Basic residues" evidence="1">
    <location>
        <begin position="458"/>
        <end position="467"/>
    </location>
</feature>
<evidence type="ECO:0000256" key="1">
    <source>
        <dbReference type="SAM" id="MobiDB-lite"/>
    </source>
</evidence>
<dbReference type="RefSeq" id="WP_177174455.1">
    <property type="nucleotide sequence ID" value="NZ_FOGT01000027.1"/>
</dbReference>
<accession>A0A1H9X6Y3</accession>
<feature type="compositionally biased region" description="Polar residues" evidence="1">
    <location>
        <begin position="403"/>
        <end position="436"/>
    </location>
</feature>
<reference evidence="3" key="1">
    <citation type="submission" date="2016-10" db="EMBL/GenBank/DDBJ databases">
        <authorList>
            <person name="Varghese N."/>
            <person name="Submissions S."/>
        </authorList>
    </citation>
    <scope>NUCLEOTIDE SEQUENCE [LARGE SCALE GENOMIC DNA]</scope>
    <source>
        <strain evidence="3">S9</strain>
    </source>
</reference>
<organism evidence="2 3">
    <name type="scientific">Salipaludibacillus aurantiacus</name>
    <dbReference type="NCBI Taxonomy" id="1601833"/>
    <lineage>
        <taxon>Bacteria</taxon>
        <taxon>Bacillati</taxon>
        <taxon>Bacillota</taxon>
        <taxon>Bacilli</taxon>
        <taxon>Bacillales</taxon>
        <taxon>Bacillaceae</taxon>
    </lineage>
</organism>
<proteinExistence type="predicted"/>
<feature type="region of interest" description="Disordered" evidence="1">
    <location>
        <begin position="396"/>
        <end position="501"/>
    </location>
</feature>
<dbReference type="AlphaFoldDB" id="A0A1H9X6Y3"/>
<feature type="compositionally biased region" description="Basic residues" evidence="1">
    <location>
        <begin position="478"/>
        <end position="501"/>
    </location>
</feature>
<gene>
    <name evidence="2" type="ORF">SAMN05518684_12723</name>
</gene>